<keyword evidence="2" id="KW-1003">Cell membrane</keyword>
<keyword evidence="4 10" id="KW-0812">Transmembrane</keyword>
<feature type="transmembrane region" description="Helical" evidence="10">
    <location>
        <begin position="160"/>
        <end position="177"/>
    </location>
</feature>
<evidence type="ECO:0000256" key="5">
    <source>
        <dbReference type="ARBA" id="ARBA00022725"/>
    </source>
</evidence>
<organism evidence="11 12">
    <name type="scientific">Polypedilum vanderplanki</name>
    <name type="common">Sleeping chironomid midge</name>
    <dbReference type="NCBI Taxonomy" id="319348"/>
    <lineage>
        <taxon>Eukaryota</taxon>
        <taxon>Metazoa</taxon>
        <taxon>Ecdysozoa</taxon>
        <taxon>Arthropoda</taxon>
        <taxon>Hexapoda</taxon>
        <taxon>Insecta</taxon>
        <taxon>Pterygota</taxon>
        <taxon>Neoptera</taxon>
        <taxon>Endopterygota</taxon>
        <taxon>Diptera</taxon>
        <taxon>Nematocera</taxon>
        <taxon>Chironomoidea</taxon>
        <taxon>Chironomidae</taxon>
        <taxon>Chironominae</taxon>
        <taxon>Polypedilum</taxon>
        <taxon>Polypedilum</taxon>
    </lineage>
</organism>
<evidence type="ECO:0000256" key="10">
    <source>
        <dbReference type="SAM" id="Phobius"/>
    </source>
</evidence>
<evidence type="ECO:0000256" key="8">
    <source>
        <dbReference type="ARBA" id="ARBA00023170"/>
    </source>
</evidence>
<reference evidence="11" key="1">
    <citation type="submission" date="2021-03" db="EMBL/GenBank/DDBJ databases">
        <title>Chromosome level genome of the anhydrobiotic midge Polypedilum vanderplanki.</title>
        <authorList>
            <person name="Yoshida Y."/>
            <person name="Kikawada T."/>
            <person name="Gusev O."/>
        </authorList>
    </citation>
    <scope>NUCLEOTIDE SEQUENCE</scope>
    <source>
        <strain evidence="11">NIAS01</strain>
        <tissue evidence="11">Whole body or cell culture</tissue>
    </source>
</reference>
<comment type="subcellular location">
    <subcellularLocation>
        <location evidence="1">Cell membrane</location>
        <topology evidence="1">Multi-pass membrane protein</topology>
    </subcellularLocation>
</comment>
<feature type="transmembrane region" description="Helical" evidence="10">
    <location>
        <begin position="54"/>
        <end position="74"/>
    </location>
</feature>
<dbReference type="PANTHER" id="PTHR21137:SF35">
    <property type="entry name" value="ODORANT RECEPTOR 19A-RELATED"/>
    <property type="match status" value="1"/>
</dbReference>
<dbReference type="GO" id="GO:0007165">
    <property type="term" value="P:signal transduction"/>
    <property type="evidence" value="ECO:0007669"/>
    <property type="project" value="UniProtKB-KW"/>
</dbReference>
<accession>A0A9J6BI96</accession>
<sequence length="258" mass="29970">MWSACVQFSLMPFLHQLYGWLSSKEIAWVHVFAINLPFDTMHPFFYWPKLSYEVWFLAYCGFIFIGTDIIYATLVHLVTMELNNLAQIISEIDWDDEDEEGEKKAIDEMKKLSGIHQQLIEASDELDDICSILLFVNAFSCLSMLCTDAFLAASGEGQYFIVKFIIPAIAIPWHFFFQCHFGDALIDASLRVADGVYKSAWYKASPKYRKLALLIMMRAQKAQKITGWKFIDINMETFYWIIQTTYSYYSFLTGVYNP</sequence>
<dbReference type="AlphaFoldDB" id="A0A9J6BI96"/>
<evidence type="ECO:0000256" key="1">
    <source>
        <dbReference type="ARBA" id="ARBA00004651"/>
    </source>
</evidence>
<dbReference type="EMBL" id="JADBJN010000004">
    <property type="protein sequence ID" value="KAG5669259.1"/>
    <property type="molecule type" value="Genomic_DNA"/>
</dbReference>
<keyword evidence="9" id="KW-0807">Transducer</keyword>
<keyword evidence="12" id="KW-1185">Reference proteome</keyword>
<dbReference type="PANTHER" id="PTHR21137">
    <property type="entry name" value="ODORANT RECEPTOR"/>
    <property type="match status" value="1"/>
</dbReference>
<evidence type="ECO:0000313" key="11">
    <source>
        <dbReference type="EMBL" id="KAG5669259.1"/>
    </source>
</evidence>
<evidence type="ECO:0000256" key="6">
    <source>
        <dbReference type="ARBA" id="ARBA00022989"/>
    </source>
</evidence>
<keyword evidence="5" id="KW-0552">Olfaction</keyword>
<evidence type="ECO:0000256" key="2">
    <source>
        <dbReference type="ARBA" id="ARBA00022475"/>
    </source>
</evidence>
<dbReference type="InterPro" id="IPR004117">
    <property type="entry name" value="7tm6_olfct_rcpt"/>
</dbReference>
<evidence type="ECO:0000256" key="9">
    <source>
        <dbReference type="ARBA" id="ARBA00023224"/>
    </source>
</evidence>
<keyword evidence="8" id="KW-0675">Receptor</keyword>
<evidence type="ECO:0000256" key="4">
    <source>
        <dbReference type="ARBA" id="ARBA00022692"/>
    </source>
</evidence>
<proteinExistence type="predicted"/>
<dbReference type="OrthoDB" id="6617147at2759"/>
<keyword evidence="7 10" id="KW-0472">Membrane</keyword>
<dbReference type="Pfam" id="PF02949">
    <property type="entry name" value="7tm_6"/>
    <property type="match status" value="1"/>
</dbReference>
<protein>
    <recommendedName>
        <fullName evidence="13">Odorant receptor</fullName>
    </recommendedName>
</protein>
<dbReference type="Proteomes" id="UP001107558">
    <property type="component" value="Chromosome 4"/>
</dbReference>
<keyword evidence="6 10" id="KW-1133">Transmembrane helix</keyword>
<dbReference type="GO" id="GO:0005886">
    <property type="term" value="C:plasma membrane"/>
    <property type="evidence" value="ECO:0007669"/>
    <property type="project" value="UniProtKB-SubCell"/>
</dbReference>
<evidence type="ECO:0000313" key="12">
    <source>
        <dbReference type="Proteomes" id="UP001107558"/>
    </source>
</evidence>
<feature type="transmembrane region" description="Helical" evidence="10">
    <location>
        <begin position="26"/>
        <end position="47"/>
    </location>
</feature>
<evidence type="ECO:0008006" key="13">
    <source>
        <dbReference type="Google" id="ProtNLM"/>
    </source>
</evidence>
<dbReference type="GO" id="GO:0004984">
    <property type="term" value="F:olfactory receptor activity"/>
    <property type="evidence" value="ECO:0007669"/>
    <property type="project" value="InterPro"/>
</dbReference>
<name>A0A9J6BI96_POLVA</name>
<gene>
    <name evidence="11" type="ORF">PVAND_017150</name>
</gene>
<dbReference type="GO" id="GO:0005549">
    <property type="term" value="F:odorant binding"/>
    <property type="evidence" value="ECO:0007669"/>
    <property type="project" value="InterPro"/>
</dbReference>
<keyword evidence="3" id="KW-0716">Sensory transduction</keyword>
<comment type="caution">
    <text evidence="11">The sequence shown here is derived from an EMBL/GenBank/DDBJ whole genome shotgun (WGS) entry which is preliminary data.</text>
</comment>
<evidence type="ECO:0000256" key="7">
    <source>
        <dbReference type="ARBA" id="ARBA00023136"/>
    </source>
</evidence>
<feature type="transmembrane region" description="Helical" evidence="10">
    <location>
        <begin position="132"/>
        <end position="153"/>
    </location>
</feature>
<evidence type="ECO:0000256" key="3">
    <source>
        <dbReference type="ARBA" id="ARBA00022606"/>
    </source>
</evidence>